<dbReference type="InterPro" id="IPR006641">
    <property type="entry name" value="YqgF/RNaseH-like_dom"/>
</dbReference>
<protein>
    <recommendedName>
        <fullName evidence="5">Putative pre-16S rRNA nuclease</fullName>
        <ecNumber evidence="5">3.1.-.-</ecNumber>
    </recommendedName>
</protein>
<feature type="region of interest" description="Disordered" evidence="6">
    <location>
        <begin position="1"/>
        <end position="26"/>
    </location>
</feature>
<sequence length="181" mass="19892">MDDRNPENQPPVPPPESTAPRPARPADLTPAEMKALLPRHGRLLGLDLGTKTIGLALSDALLMVATPLITIRRTKFTQDVDELAAVVKKHEVAGLVLGLPREMDGTEGKRCQSTRQFALNLRTKQTPVAALPVAFWDERLSTVAVQRMMIEEMDLSRKRRAETVDQSAAAYILQGFLDAMG</sequence>
<keyword evidence="1 5" id="KW-0963">Cytoplasm</keyword>
<comment type="function">
    <text evidence="5">Could be a nuclease involved in processing of the 5'-end of pre-16S rRNA.</text>
</comment>
<dbReference type="HAMAP" id="MF_00651">
    <property type="entry name" value="Nuclease_YqgF"/>
    <property type="match status" value="1"/>
</dbReference>
<evidence type="ECO:0000256" key="1">
    <source>
        <dbReference type="ARBA" id="ARBA00022490"/>
    </source>
</evidence>
<keyword evidence="2 5" id="KW-0690">Ribosome biogenesis</keyword>
<dbReference type="PANTHER" id="PTHR33317:SF4">
    <property type="entry name" value="POLYNUCLEOTIDYL TRANSFERASE, RIBONUCLEASE H-LIKE SUPERFAMILY PROTEIN"/>
    <property type="match status" value="1"/>
</dbReference>
<name>A0A7W9ZIS7_NOVIT</name>
<dbReference type="EC" id="3.1.-.-" evidence="5"/>
<evidence type="ECO:0000256" key="6">
    <source>
        <dbReference type="SAM" id="MobiDB-lite"/>
    </source>
</evidence>
<reference evidence="8 9" key="1">
    <citation type="submission" date="2020-08" db="EMBL/GenBank/DDBJ databases">
        <title>Genomic Encyclopedia of Type Strains, Phase IV (KMG-IV): sequencing the most valuable type-strain genomes for metagenomic binning, comparative biology and taxonomic classification.</title>
        <authorList>
            <person name="Goeker M."/>
        </authorList>
    </citation>
    <scope>NUCLEOTIDE SEQUENCE [LARGE SCALE GENOMIC DNA]</scope>
    <source>
        <strain evidence="8 9">DSM 11590</strain>
    </source>
</reference>
<comment type="caution">
    <text evidence="8">The sequence shown here is derived from an EMBL/GenBank/DDBJ whole genome shotgun (WGS) entry which is preliminary data.</text>
</comment>
<dbReference type="GO" id="GO:0004518">
    <property type="term" value="F:nuclease activity"/>
    <property type="evidence" value="ECO:0007669"/>
    <property type="project" value="UniProtKB-KW"/>
</dbReference>
<dbReference type="InterPro" id="IPR012337">
    <property type="entry name" value="RNaseH-like_sf"/>
</dbReference>
<feature type="compositionally biased region" description="Pro residues" evidence="6">
    <location>
        <begin position="8"/>
        <end position="17"/>
    </location>
</feature>
<feature type="domain" description="YqgF/RNase H-like" evidence="7">
    <location>
        <begin position="41"/>
        <end position="145"/>
    </location>
</feature>
<proteinExistence type="inferred from homology"/>
<dbReference type="GO" id="GO:0016788">
    <property type="term" value="F:hydrolase activity, acting on ester bonds"/>
    <property type="evidence" value="ECO:0007669"/>
    <property type="project" value="UniProtKB-UniRule"/>
</dbReference>
<evidence type="ECO:0000256" key="3">
    <source>
        <dbReference type="ARBA" id="ARBA00022722"/>
    </source>
</evidence>
<evidence type="ECO:0000313" key="8">
    <source>
        <dbReference type="EMBL" id="MBB6211783.1"/>
    </source>
</evidence>
<dbReference type="NCBIfam" id="TIGR00250">
    <property type="entry name" value="RNAse_H_YqgF"/>
    <property type="match status" value="1"/>
</dbReference>
<comment type="similarity">
    <text evidence="5">Belongs to the YqgF HJR family.</text>
</comment>
<keyword evidence="4 5" id="KW-0378">Hydrolase</keyword>
<dbReference type="Pfam" id="PF03652">
    <property type="entry name" value="RuvX"/>
    <property type="match status" value="1"/>
</dbReference>
<dbReference type="EMBL" id="JACIIX010000013">
    <property type="protein sequence ID" value="MBB6211783.1"/>
    <property type="molecule type" value="Genomic_DNA"/>
</dbReference>
<evidence type="ECO:0000256" key="2">
    <source>
        <dbReference type="ARBA" id="ARBA00022517"/>
    </source>
</evidence>
<evidence type="ECO:0000259" key="7">
    <source>
        <dbReference type="SMART" id="SM00732"/>
    </source>
</evidence>
<keyword evidence="9" id="KW-1185">Reference proteome</keyword>
<evidence type="ECO:0000256" key="5">
    <source>
        <dbReference type="HAMAP-Rule" id="MF_00651"/>
    </source>
</evidence>
<evidence type="ECO:0000256" key="4">
    <source>
        <dbReference type="ARBA" id="ARBA00022801"/>
    </source>
</evidence>
<dbReference type="GO" id="GO:0000967">
    <property type="term" value="P:rRNA 5'-end processing"/>
    <property type="evidence" value="ECO:0007669"/>
    <property type="project" value="UniProtKB-UniRule"/>
</dbReference>
<dbReference type="AlphaFoldDB" id="A0A7W9ZIS7"/>
<accession>A0A7W9ZIS7</accession>
<keyword evidence="3 5" id="KW-0540">Nuclease</keyword>
<evidence type="ECO:0000313" key="9">
    <source>
        <dbReference type="Proteomes" id="UP000544872"/>
    </source>
</evidence>
<organism evidence="8 9">
    <name type="scientific">Novispirillum itersonii</name>
    <name type="common">Aquaspirillum itersonii</name>
    <dbReference type="NCBI Taxonomy" id="189"/>
    <lineage>
        <taxon>Bacteria</taxon>
        <taxon>Pseudomonadati</taxon>
        <taxon>Pseudomonadota</taxon>
        <taxon>Alphaproteobacteria</taxon>
        <taxon>Rhodospirillales</taxon>
        <taxon>Novispirillaceae</taxon>
        <taxon>Novispirillum</taxon>
    </lineage>
</organism>
<dbReference type="GO" id="GO:0005829">
    <property type="term" value="C:cytosol"/>
    <property type="evidence" value="ECO:0007669"/>
    <property type="project" value="TreeGrafter"/>
</dbReference>
<dbReference type="CDD" id="cd16964">
    <property type="entry name" value="YqgF"/>
    <property type="match status" value="1"/>
</dbReference>
<comment type="subcellular location">
    <subcellularLocation>
        <location evidence="5">Cytoplasm</location>
    </subcellularLocation>
</comment>
<dbReference type="InterPro" id="IPR005227">
    <property type="entry name" value="YqgF"/>
</dbReference>
<gene>
    <name evidence="8" type="ORF">FHS48_003226</name>
</gene>
<dbReference type="InterPro" id="IPR037027">
    <property type="entry name" value="YqgF/RNaseH-like_dom_sf"/>
</dbReference>
<dbReference type="SMART" id="SM00732">
    <property type="entry name" value="YqgFc"/>
    <property type="match status" value="1"/>
</dbReference>
<dbReference type="Proteomes" id="UP000544872">
    <property type="component" value="Unassembled WGS sequence"/>
</dbReference>
<dbReference type="PANTHER" id="PTHR33317">
    <property type="entry name" value="POLYNUCLEOTIDYL TRANSFERASE, RIBONUCLEASE H-LIKE SUPERFAMILY PROTEIN"/>
    <property type="match status" value="1"/>
</dbReference>
<dbReference type="SUPFAM" id="SSF53098">
    <property type="entry name" value="Ribonuclease H-like"/>
    <property type="match status" value="1"/>
</dbReference>
<dbReference type="Gene3D" id="3.30.420.140">
    <property type="entry name" value="YqgF/RNase H-like domain"/>
    <property type="match status" value="1"/>
</dbReference>